<keyword evidence="9" id="KW-0812">Transmembrane</keyword>
<evidence type="ECO:0000256" key="5">
    <source>
        <dbReference type="ARBA" id="ARBA00022741"/>
    </source>
</evidence>
<dbReference type="CDD" id="cd00075">
    <property type="entry name" value="HATPase"/>
    <property type="match status" value="1"/>
</dbReference>
<dbReference type="Pfam" id="PF00512">
    <property type="entry name" value="HisKA"/>
    <property type="match status" value="1"/>
</dbReference>
<dbReference type="SUPFAM" id="SSF55874">
    <property type="entry name" value="ATPase domain of HSP90 chaperone/DNA topoisomerase II/histidine kinase"/>
    <property type="match status" value="1"/>
</dbReference>
<dbReference type="Gene3D" id="3.30.565.10">
    <property type="entry name" value="Histidine kinase-like ATPase, C-terminal domain"/>
    <property type="match status" value="1"/>
</dbReference>
<dbReference type="SMART" id="SM00388">
    <property type="entry name" value="HisKA"/>
    <property type="match status" value="1"/>
</dbReference>
<name>A0ABM7PMB3_9BACT</name>
<evidence type="ECO:0000256" key="3">
    <source>
        <dbReference type="ARBA" id="ARBA00022553"/>
    </source>
</evidence>
<evidence type="ECO:0000313" key="11">
    <source>
        <dbReference type="EMBL" id="BCS98665.1"/>
    </source>
</evidence>
<dbReference type="CDD" id="cd00082">
    <property type="entry name" value="HisKA"/>
    <property type="match status" value="1"/>
</dbReference>
<evidence type="ECO:0000256" key="1">
    <source>
        <dbReference type="ARBA" id="ARBA00000085"/>
    </source>
</evidence>
<dbReference type="EMBL" id="AP024488">
    <property type="protein sequence ID" value="BCS98665.1"/>
    <property type="molecule type" value="Genomic_DNA"/>
</dbReference>
<evidence type="ECO:0000256" key="6">
    <source>
        <dbReference type="ARBA" id="ARBA00022777"/>
    </source>
</evidence>
<reference evidence="11 12" key="1">
    <citation type="submission" date="2021-02" db="EMBL/GenBank/DDBJ databases">
        <title>Complete genome of Desulfoluna sp. strain ASN36.</title>
        <authorList>
            <person name="Takahashi A."/>
            <person name="Kojima H."/>
            <person name="Fukui M."/>
        </authorList>
    </citation>
    <scope>NUCLEOTIDE SEQUENCE [LARGE SCALE GENOMIC DNA]</scope>
    <source>
        <strain evidence="11 12">ASN36</strain>
    </source>
</reference>
<keyword evidence="9" id="KW-1133">Transmembrane helix</keyword>
<keyword evidence="7" id="KW-0067">ATP-binding</keyword>
<proteinExistence type="predicted"/>
<dbReference type="EC" id="2.7.13.3" evidence="2"/>
<feature type="transmembrane region" description="Helical" evidence="9">
    <location>
        <begin position="84"/>
        <end position="102"/>
    </location>
</feature>
<dbReference type="RefSeq" id="WP_236890050.1">
    <property type="nucleotide sequence ID" value="NZ_AP024488.1"/>
</dbReference>
<gene>
    <name evidence="11" type="ORF">DSLASN_42970</name>
</gene>
<dbReference type="Proteomes" id="UP001320148">
    <property type="component" value="Chromosome"/>
</dbReference>
<dbReference type="PANTHER" id="PTHR43065">
    <property type="entry name" value="SENSOR HISTIDINE KINASE"/>
    <property type="match status" value="1"/>
</dbReference>
<keyword evidence="3" id="KW-0597">Phosphoprotein</keyword>
<feature type="domain" description="Histidine kinase" evidence="10">
    <location>
        <begin position="154"/>
        <end position="363"/>
    </location>
</feature>
<dbReference type="InterPro" id="IPR005467">
    <property type="entry name" value="His_kinase_dom"/>
</dbReference>
<protein>
    <recommendedName>
        <fullName evidence="2">histidine kinase</fullName>
        <ecNumber evidence="2">2.7.13.3</ecNumber>
    </recommendedName>
</protein>
<dbReference type="SMART" id="SM00387">
    <property type="entry name" value="HATPase_c"/>
    <property type="match status" value="1"/>
</dbReference>
<keyword evidence="4" id="KW-0808">Transferase</keyword>
<evidence type="ECO:0000256" key="9">
    <source>
        <dbReference type="SAM" id="Phobius"/>
    </source>
</evidence>
<dbReference type="PROSITE" id="PS50109">
    <property type="entry name" value="HIS_KIN"/>
    <property type="match status" value="1"/>
</dbReference>
<feature type="transmembrane region" description="Helical" evidence="9">
    <location>
        <begin position="39"/>
        <end position="72"/>
    </location>
</feature>
<evidence type="ECO:0000313" key="12">
    <source>
        <dbReference type="Proteomes" id="UP001320148"/>
    </source>
</evidence>
<dbReference type="InterPro" id="IPR036890">
    <property type="entry name" value="HATPase_C_sf"/>
</dbReference>
<dbReference type="InterPro" id="IPR003594">
    <property type="entry name" value="HATPase_dom"/>
</dbReference>
<accession>A0ABM7PMB3</accession>
<dbReference type="InterPro" id="IPR036097">
    <property type="entry name" value="HisK_dim/P_sf"/>
</dbReference>
<evidence type="ECO:0000256" key="8">
    <source>
        <dbReference type="ARBA" id="ARBA00023012"/>
    </source>
</evidence>
<dbReference type="InterPro" id="IPR004358">
    <property type="entry name" value="Sig_transdc_His_kin-like_C"/>
</dbReference>
<keyword evidence="9" id="KW-0472">Membrane</keyword>
<dbReference type="Pfam" id="PF02518">
    <property type="entry name" value="HATPase_c"/>
    <property type="match status" value="1"/>
</dbReference>
<keyword evidence="6 11" id="KW-0418">Kinase</keyword>
<dbReference type="PRINTS" id="PR00344">
    <property type="entry name" value="BCTRLSENSOR"/>
</dbReference>
<organism evidence="11 12">
    <name type="scientific">Desulfoluna limicola</name>
    <dbReference type="NCBI Taxonomy" id="2810562"/>
    <lineage>
        <taxon>Bacteria</taxon>
        <taxon>Pseudomonadati</taxon>
        <taxon>Thermodesulfobacteriota</taxon>
        <taxon>Desulfobacteria</taxon>
        <taxon>Desulfobacterales</taxon>
        <taxon>Desulfolunaceae</taxon>
        <taxon>Desulfoluna</taxon>
    </lineage>
</organism>
<dbReference type="Gene3D" id="1.10.287.130">
    <property type="match status" value="1"/>
</dbReference>
<keyword evidence="12" id="KW-1185">Reference proteome</keyword>
<evidence type="ECO:0000256" key="4">
    <source>
        <dbReference type="ARBA" id="ARBA00022679"/>
    </source>
</evidence>
<dbReference type="PANTHER" id="PTHR43065:SF10">
    <property type="entry name" value="PEROXIDE STRESS-ACTIVATED HISTIDINE KINASE MAK3"/>
    <property type="match status" value="1"/>
</dbReference>
<dbReference type="InterPro" id="IPR003661">
    <property type="entry name" value="HisK_dim/P_dom"/>
</dbReference>
<dbReference type="GO" id="GO:0016301">
    <property type="term" value="F:kinase activity"/>
    <property type="evidence" value="ECO:0007669"/>
    <property type="project" value="UniProtKB-KW"/>
</dbReference>
<sequence>MKRFLPVLLVLASIGIGMLHFFTPGHDMFLHDTWRRLSYFPIAVGALFYGLRGGLLVAFLNSIAFIPHLLLFVGKSPMTYRSELTEVLLYFAAGALVGVVSGRERRLSEKYQKISMQLETTLERLKEDATTLLSFEEQLRVSQKRAVAGELSTSLAHEIKNPLGAIRGAAEIILDEAPENGPSRKFAGILIKETERLDKTLAGMLSMTGARAGGGECETTPLNKVVGHVNDTMAIRLKSRGVKLSMVCDDEALGVGVDGEKVSQVLVNLILNAMEAVEPGGHIAVTVMVVEDRCTLTVVDDGPGIDPVLLPRLFDPFVTGRESGTGLGLSISRRIAESLCGTLEARNRKEGGAEFLFNFPVTNPGGCNDRYPASD</sequence>
<evidence type="ECO:0000256" key="7">
    <source>
        <dbReference type="ARBA" id="ARBA00022840"/>
    </source>
</evidence>
<evidence type="ECO:0000259" key="10">
    <source>
        <dbReference type="PROSITE" id="PS50109"/>
    </source>
</evidence>
<keyword evidence="5" id="KW-0547">Nucleotide-binding</keyword>
<keyword evidence="8" id="KW-0902">Two-component regulatory system</keyword>
<evidence type="ECO:0000256" key="2">
    <source>
        <dbReference type="ARBA" id="ARBA00012438"/>
    </source>
</evidence>
<comment type="catalytic activity">
    <reaction evidence="1">
        <text>ATP + protein L-histidine = ADP + protein N-phospho-L-histidine.</text>
        <dbReference type="EC" id="2.7.13.3"/>
    </reaction>
</comment>
<dbReference type="SUPFAM" id="SSF47384">
    <property type="entry name" value="Homodimeric domain of signal transducing histidine kinase"/>
    <property type="match status" value="1"/>
</dbReference>